<evidence type="ECO:0000313" key="9">
    <source>
        <dbReference type="EMBL" id="KAK1391670.1"/>
    </source>
</evidence>
<comment type="subcellular location">
    <subcellularLocation>
        <location evidence="1 7">Membrane</location>
        <topology evidence="1 7">Multi-pass membrane protein</topology>
    </subcellularLocation>
</comment>
<dbReference type="GO" id="GO:0016020">
    <property type="term" value="C:membrane"/>
    <property type="evidence" value="ECO:0007669"/>
    <property type="project" value="UniProtKB-SubCell"/>
</dbReference>
<keyword evidence="7" id="KW-0813">Transport</keyword>
<dbReference type="GO" id="GO:0006857">
    <property type="term" value="P:oligopeptide transport"/>
    <property type="evidence" value="ECO:0007669"/>
    <property type="project" value="InterPro"/>
</dbReference>
<feature type="transmembrane region" description="Helical" evidence="8">
    <location>
        <begin position="369"/>
        <end position="390"/>
    </location>
</feature>
<feature type="transmembrane region" description="Helical" evidence="8">
    <location>
        <begin position="216"/>
        <end position="239"/>
    </location>
</feature>
<reference evidence="9" key="1">
    <citation type="submission" date="2023-02" db="EMBL/GenBank/DDBJ databases">
        <title>Genome of toxic invasive species Heracleum sosnowskyi carries increased number of genes despite the absence of recent whole-genome duplications.</title>
        <authorList>
            <person name="Schelkunov M."/>
            <person name="Shtratnikova V."/>
            <person name="Makarenko M."/>
            <person name="Klepikova A."/>
            <person name="Omelchenko D."/>
            <person name="Novikova G."/>
            <person name="Obukhova E."/>
            <person name="Bogdanov V."/>
            <person name="Penin A."/>
            <person name="Logacheva M."/>
        </authorList>
    </citation>
    <scope>NUCLEOTIDE SEQUENCE</scope>
    <source>
        <strain evidence="9">Hsosn_3</strain>
        <tissue evidence="9">Leaf</tissue>
    </source>
</reference>
<comment type="similarity">
    <text evidence="2 7">Belongs to the major facilitator superfamily. Proton-dependent oligopeptide transporter (POT/PTR) (TC 2.A.17) family.</text>
</comment>
<feature type="transmembrane region" description="Helical" evidence="8">
    <location>
        <begin position="480"/>
        <end position="499"/>
    </location>
</feature>
<feature type="transmembrane region" description="Helical" evidence="8">
    <location>
        <begin position="130"/>
        <end position="153"/>
    </location>
</feature>
<dbReference type="EMBL" id="JAUIZM010000003">
    <property type="protein sequence ID" value="KAK1391670.1"/>
    <property type="molecule type" value="Genomic_DNA"/>
</dbReference>
<feature type="transmembrane region" description="Helical" evidence="8">
    <location>
        <begin position="103"/>
        <end position="123"/>
    </location>
</feature>
<dbReference type="Proteomes" id="UP001237642">
    <property type="component" value="Unassembled WGS sequence"/>
</dbReference>
<dbReference type="InterPro" id="IPR036259">
    <property type="entry name" value="MFS_trans_sf"/>
</dbReference>
<proteinExistence type="inferred from homology"/>
<dbReference type="PROSITE" id="PS01023">
    <property type="entry name" value="PTR2_2"/>
    <property type="match status" value="1"/>
</dbReference>
<evidence type="ECO:0000256" key="8">
    <source>
        <dbReference type="SAM" id="Phobius"/>
    </source>
</evidence>
<comment type="similarity">
    <text evidence="6">Belongs to the major facilitator superfamily. Phosphate:H(+) symporter (TC 2.A.1.9) family.</text>
</comment>
<keyword evidence="4 8" id="KW-1133">Transmembrane helix</keyword>
<dbReference type="PANTHER" id="PTHR11654">
    <property type="entry name" value="OLIGOPEPTIDE TRANSPORTER-RELATED"/>
    <property type="match status" value="1"/>
</dbReference>
<reference evidence="9" key="2">
    <citation type="submission" date="2023-05" db="EMBL/GenBank/DDBJ databases">
        <authorList>
            <person name="Schelkunov M.I."/>
        </authorList>
    </citation>
    <scope>NUCLEOTIDE SEQUENCE</scope>
    <source>
        <strain evidence="9">Hsosn_3</strain>
        <tissue evidence="9">Leaf</tissue>
    </source>
</reference>
<feature type="transmembrane region" description="Helical" evidence="8">
    <location>
        <begin position="245"/>
        <end position="267"/>
    </location>
</feature>
<dbReference type="Gene3D" id="1.20.1250.20">
    <property type="entry name" value="MFS general substrate transporter like domains"/>
    <property type="match status" value="1"/>
</dbReference>
<evidence type="ECO:0000256" key="5">
    <source>
        <dbReference type="ARBA" id="ARBA00023136"/>
    </source>
</evidence>
<sequence>MSKSYMEPSIANIEPSMSAFVFDDLKQQSMQDERGLKSTTLVSNGCVNYKGIIADKQTTGGWNASPFIIVNEIAERLAFFAVGVSLVGYLVREMHESLPTAATHVTDWIGAAYVLTILGAFLADAYLGRFLTIIVFSCVYAVGMILLTISASIDSLRPALCTARPCIPATDGQSAFFYCSLALIALGTGGIKPCVSSFGADQFDEADEKEVPKKYAFFNWFFFAINMGALLGITVMVYIQQEKGFGWGFAVPTVIMFCSILILGAGISKYRYKKPMGSPFTRFIQVIVASVRNHMKGISVENEDDLYEVRTKESAILGAQKLVHSSQYRFLDKAAVISDPEAFNATNRWRLCTVTQVEEFKCFIRVLPIWASTIALSISFAQLSTFFLSQASIMDRKLGSSFVIPSGSVPVFSAINAIILVPVYEKIIVPFLRKRTGHRRGLTSLQRMGVGLFISIFALISAAVIEKNRREDPTSTKMSVFWLFPQFFLMGSAEVFTYVGQLEFFYDEATEGTKSISSAIFLSEIGIGSWLSTALVKIIERATGGQKEGWLRNDLNKSKLDYMYWILAGINGVNFLVFVFLAWRYRGKDGASASGMVRQEVMTEIGSPAARNPVNVGKTKDDEVSLTSMAF</sequence>
<feature type="transmembrane region" description="Helical" evidence="8">
    <location>
        <begin position="445"/>
        <end position="465"/>
    </location>
</feature>
<evidence type="ECO:0000313" key="10">
    <source>
        <dbReference type="Proteomes" id="UP001237642"/>
    </source>
</evidence>
<evidence type="ECO:0000256" key="4">
    <source>
        <dbReference type="ARBA" id="ARBA00022989"/>
    </source>
</evidence>
<comment type="caution">
    <text evidence="9">The sequence shown here is derived from an EMBL/GenBank/DDBJ whole genome shotgun (WGS) entry which is preliminary data.</text>
</comment>
<dbReference type="Pfam" id="PF00854">
    <property type="entry name" value="PTR2"/>
    <property type="match status" value="1"/>
</dbReference>
<keyword evidence="5 8" id="KW-0472">Membrane</keyword>
<dbReference type="InterPro" id="IPR018456">
    <property type="entry name" value="PTR2_symporter_CS"/>
</dbReference>
<dbReference type="CDD" id="cd17351">
    <property type="entry name" value="MFS_NPF"/>
    <property type="match status" value="1"/>
</dbReference>
<protein>
    <submittedName>
        <fullName evidence="9">Peptide-transporting ATPase</fullName>
    </submittedName>
</protein>
<keyword evidence="10" id="KW-1185">Reference proteome</keyword>
<name>A0AAD8ITN9_9APIA</name>
<feature type="transmembrane region" description="Helical" evidence="8">
    <location>
        <begin position="562"/>
        <end position="583"/>
    </location>
</feature>
<dbReference type="SUPFAM" id="SSF103473">
    <property type="entry name" value="MFS general substrate transporter"/>
    <property type="match status" value="1"/>
</dbReference>
<feature type="transmembrane region" description="Helical" evidence="8">
    <location>
        <begin position="175"/>
        <end position="195"/>
    </location>
</feature>
<gene>
    <name evidence="9" type="ORF">POM88_010726</name>
</gene>
<evidence type="ECO:0000256" key="7">
    <source>
        <dbReference type="RuleBase" id="RU003755"/>
    </source>
</evidence>
<dbReference type="GO" id="GO:0022857">
    <property type="term" value="F:transmembrane transporter activity"/>
    <property type="evidence" value="ECO:0007669"/>
    <property type="project" value="InterPro"/>
</dbReference>
<evidence type="ECO:0000256" key="1">
    <source>
        <dbReference type="ARBA" id="ARBA00004141"/>
    </source>
</evidence>
<dbReference type="AlphaFoldDB" id="A0AAD8ITN9"/>
<accession>A0AAD8ITN9</accession>
<evidence type="ECO:0000256" key="2">
    <source>
        <dbReference type="ARBA" id="ARBA00005982"/>
    </source>
</evidence>
<evidence type="ECO:0000256" key="6">
    <source>
        <dbReference type="ARBA" id="ARBA00044504"/>
    </source>
</evidence>
<evidence type="ECO:0000256" key="3">
    <source>
        <dbReference type="ARBA" id="ARBA00022692"/>
    </source>
</evidence>
<dbReference type="InterPro" id="IPR000109">
    <property type="entry name" value="POT_fam"/>
</dbReference>
<organism evidence="9 10">
    <name type="scientific">Heracleum sosnowskyi</name>
    <dbReference type="NCBI Taxonomy" id="360622"/>
    <lineage>
        <taxon>Eukaryota</taxon>
        <taxon>Viridiplantae</taxon>
        <taxon>Streptophyta</taxon>
        <taxon>Embryophyta</taxon>
        <taxon>Tracheophyta</taxon>
        <taxon>Spermatophyta</taxon>
        <taxon>Magnoliopsida</taxon>
        <taxon>eudicotyledons</taxon>
        <taxon>Gunneridae</taxon>
        <taxon>Pentapetalae</taxon>
        <taxon>asterids</taxon>
        <taxon>campanulids</taxon>
        <taxon>Apiales</taxon>
        <taxon>Apiaceae</taxon>
        <taxon>Apioideae</taxon>
        <taxon>apioid superclade</taxon>
        <taxon>Tordylieae</taxon>
        <taxon>Tordyliinae</taxon>
        <taxon>Heracleum</taxon>
    </lineage>
</organism>
<feature type="transmembrane region" description="Helical" evidence="8">
    <location>
        <begin position="402"/>
        <end position="424"/>
    </location>
</feature>
<keyword evidence="3 7" id="KW-0812">Transmembrane</keyword>
<dbReference type="PROSITE" id="PS01022">
    <property type="entry name" value="PTR2_1"/>
    <property type="match status" value="1"/>
</dbReference>